<dbReference type="AlphaFoldDB" id="A0AAD6S326"/>
<dbReference type="InterPro" id="IPR003615">
    <property type="entry name" value="HNH_nuc"/>
</dbReference>
<sequence>MFGEPRVVAGIATFNRLQVGEMLKFLGIIYKAETFPWVILKAKGSFFEAGDAGGQIADFEDAVTTTKAQNLRLDPDDGEVVSEGHYMWFKRNGTRLAKDMPVMKGWLLSSRVVTAPGSVKQSGTATPNRNDKIRPERRELDGRCRVTGRLALDRDQPRGKDWSALHSAHVFPLGWTAESKLKQLFSTDAFKMAKELGLHKQDLLINTILMDARVHGWFDDYRFGIWPVEEGGQWYGKIFRFEHNQCDVDGEWLLAAARPAKFPRPAHGQRETSEQRRARERDEQERKEDKTRYNMTNEPALRELLKVHFETCLHWHVKGMGWDK</sequence>
<feature type="domain" description="HNH nuclease" evidence="2">
    <location>
        <begin position="144"/>
        <end position="225"/>
    </location>
</feature>
<feature type="region of interest" description="Disordered" evidence="1">
    <location>
        <begin position="263"/>
        <end position="293"/>
    </location>
</feature>
<protein>
    <recommendedName>
        <fullName evidence="2">HNH nuclease domain-containing protein</fullName>
    </recommendedName>
</protein>
<evidence type="ECO:0000313" key="4">
    <source>
        <dbReference type="Proteomes" id="UP001218188"/>
    </source>
</evidence>
<dbReference type="EMBL" id="JARJCM010000278">
    <property type="protein sequence ID" value="KAJ7019964.1"/>
    <property type="molecule type" value="Genomic_DNA"/>
</dbReference>
<proteinExistence type="predicted"/>
<dbReference type="Pfam" id="PF13391">
    <property type="entry name" value="HNH_2"/>
    <property type="match status" value="1"/>
</dbReference>
<accession>A0AAD6S326</accession>
<evidence type="ECO:0000256" key="1">
    <source>
        <dbReference type="SAM" id="MobiDB-lite"/>
    </source>
</evidence>
<feature type="compositionally biased region" description="Basic and acidic residues" evidence="1">
    <location>
        <begin position="268"/>
        <end position="292"/>
    </location>
</feature>
<evidence type="ECO:0000313" key="3">
    <source>
        <dbReference type="EMBL" id="KAJ7019964.1"/>
    </source>
</evidence>
<gene>
    <name evidence="3" type="ORF">C8F04DRAFT_1275673</name>
</gene>
<evidence type="ECO:0000259" key="2">
    <source>
        <dbReference type="Pfam" id="PF13391"/>
    </source>
</evidence>
<organism evidence="3 4">
    <name type="scientific">Mycena alexandri</name>
    <dbReference type="NCBI Taxonomy" id="1745969"/>
    <lineage>
        <taxon>Eukaryota</taxon>
        <taxon>Fungi</taxon>
        <taxon>Dikarya</taxon>
        <taxon>Basidiomycota</taxon>
        <taxon>Agaricomycotina</taxon>
        <taxon>Agaricomycetes</taxon>
        <taxon>Agaricomycetidae</taxon>
        <taxon>Agaricales</taxon>
        <taxon>Marasmiineae</taxon>
        <taxon>Mycenaceae</taxon>
        <taxon>Mycena</taxon>
    </lineage>
</organism>
<keyword evidence="4" id="KW-1185">Reference proteome</keyword>
<dbReference type="Proteomes" id="UP001218188">
    <property type="component" value="Unassembled WGS sequence"/>
</dbReference>
<comment type="caution">
    <text evidence="3">The sequence shown here is derived from an EMBL/GenBank/DDBJ whole genome shotgun (WGS) entry which is preliminary data.</text>
</comment>
<name>A0AAD6S326_9AGAR</name>
<reference evidence="3" key="1">
    <citation type="submission" date="2023-03" db="EMBL/GenBank/DDBJ databases">
        <title>Massive genome expansion in bonnet fungi (Mycena s.s.) driven by repeated elements and novel gene families across ecological guilds.</title>
        <authorList>
            <consortium name="Lawrence Berkeley National Laboratory"/>
            <person name="Harder C.B."/>
            <person name="Miyauchi S."/>
            <person name="Viragh M."/>
            <person name="Kuo A."/>
            <person name="Thoen E."/>
            <person name="Andreopoulos B."/>
            <person name="Lu D."/>
            <person name="Skrede I."/>
            <person name="Drula E."/>
            <person name="Henrissat B."/>
            <person name="Morin E."/>
            <person name="Kohler A."/>
            <person name="Barry K."/>
            <person name="LaButti K."/>
            <person name="Morin E."/>
            <person name="Salamov A."/>
            <person name="Lipzen A."/>
            <person name="Mereny Z."/>
            <person name="Hegedus B."/>
            <person name="Baldrian P."/>
            <person name="Stursova M."/>
            <person name="Weitz H."/>
            <person name="Taylor A."/>
            <person name="Grigoriev I.V."/>
            <person name="Nagy L.G."/>
            <person name="Martin F."/>
            <person name="Kauserud H."/>
        </authorList>
    </citation>
    <scope>NUCLEOTIDE SEQUENCE</scope>
    <source>
        <strain evidence="3">CBHHK200</strain>
    </source>
</reference>